<evidence type="ECO:0000313" key="2">
    <source>
        <dbReference type="Proteomes" id="UP001235939"/>
    </source>
</evidence>
<dbReference type="Proteomes" id="UP001235939">
    <property type="component" value="Chromosome 04"/>
</dbReference>
<organism evidence="1 2">
    <name type="scientific">Cordylochernes scorpioides</name>
    <dbReference type="NCBI Taxonomy" id="51811"/>
    <lineage>
        <taxon>Eukaryota</taxon>
        <taxon>Metazoa</taxon>
        <taxon>Ecdysozoa</taxon>
        <taxon>Arthropoda</taxon>
        <taxon>Chelicerata</taxon>
        <taxon>Arachnida</taxon>
        <taxon>Pseudoscorpiones</taxon>
        <taxon>Cheliferoidea</taxon>
        <taxon>Chernetidae</taxon>
        <taxon>Cordylochernes</taxon>
    </lineage>
</organism>
<evidence type="ECO:0000313" key="1">
    <source>
        <dbReference type="EMBL" id="UYV66664.1"/>
    </source>
</evidence>
<dbReference type="EMBL" id="CP092866">
    <property type="protein sequence ID" value="UYV66664.1"/>
    <property type="molecule type" value="Genomic_DNA"/>
</dbReference>
<keyword evidence="2" id="KW-1185">Reference proteome</keyword>
<sequence length="87" mass="10466">MKPYLDPLLQEEISDSTPNEELVLKQRFSDPEPISGPVTRSRARRTQIVEKRGRRYRMWSRDLMDLPNFEPHLKTCKIFINWILYAF</sequence>
<accession>A0ABY6KD14</accession>
<proteinExistence type="predicted"/>
<gene>
    <name evidence="1" type="ORF">LAZ67_4002481</name>
</gene>
<protein>
    <submittedName>
        <fullName evidence="1">Uncharacterized protein</fullName>
    </submittedName>
</protein>
<name>A0ABY6KD14_9ARAC</name>
<reference evidence="1 2" key="1">
    <citation type="submission" date="2022-01" db="EMBL/GenBank/DDBJ databases">
        <title>A chromosomal length assembly of Cordylochernes scorpioides.</title>
        <authorList>
            <person name="Zeh D."/>
            <person name="Zeh J."/>
        </authorList>
    </citation>
    <scope>NUCLEOTIDE SEQUENCE [LARGE SCALE GENOMIC DNA]</scope>
    <source>
        <strain evidence="1">IN4F17</strain>
        <tissue evidence="1">Whole Body</tissue>
    </source>
</reference>